<keyword evidence="1 5" id="KW-0245">EGF-like domain</keyword>
<keyword evidence="6" id="KW-1133">Transmembrane helix</keyword>
<dbReference type="AlphaFoldDB" id="L8GSC1"/>
<feature type="domain" description="EGF-like" evidence="8">
    <location>
        <begin position="87"/>
        <end position="128"/>
    </location>
</feature>
<dbReference type="SMART" id="SM00181">
    <property type="entry name" value="EGF"/>
    <property type="match status" value="9"/>
</dbReference>
<feature type="domain" description="EGF-like" evidence="8">
    <location>
        <begin position="315"/>
        <end position="355"/>
    </location>
</feature>
<dbReference type="GO" id="GO:0005509">
    <property type="term" value="F:calcium ion binding"/>
    <property type="evidence" value="ECO:0007669"/>
    <property type="project" value="InterPro"/>
</dbReference>
<feature type="chain" id="PRO_5003990362" evidence="7">
    <location>
        <begin position="25"/>
        <end position="827"/>
    </location>
</feature>
<dbReference type="CDD" id="cd00054">
    <property type="entry name" value="EGF_CA"/>
    <property type="match status" value="6"/>
</dbReference>
<dbReference type="EMBL" id="KB008020">
    <property type="protein sequence ID" value="ELR15895.1"/>
    <property type="molecule type" value="Genomic_DNA"/>
</dbReference>
<evidence type="ECO:0000256" key="2">
    <source>
        <dbReference type="ARBA" id="ARBA00022729"/>
    </source>
</evidence>
<dbReference type="GeneID" id="14916553"/>
<dbReference type="PROSITE" id="PS01186">
    <property type="entry name" value="EGF_2"/>
    <property type="match status" value="6"/>
</dbReference>
<dbReference type="PANTHER" id="PTHR24039:SF58">
    <property type="entry name" value="EGF-LIKE DOMAIN-CONTAINING PROTEIN"/>
    <property type="match status" value="1"/>
</dbReference>
<dbReference type="InterPro" id="IPR013783">
    <property type="entry name" value="Ig-like_fold"/>
</dbReference>
<comment type="caution">
    <text evidence="5">Lacks conserved residue(s) required for the propagation of feature annotation.</text>
</comment>
<dbReference type="Proteomes" id="UP000011083">
    <property type="component" value="Unassembled WGS sequence"/>
</dbReference>
<keyword evidence="6" id="KW-0812">Transmembrane</keyword>
<dbReference type="Pfam" id="PF07645">
    <property type="entry name" value="EGF_CA"/>
    <property type="match status" value="3"/>
</dbReference>
<dbReference type="PROSITE" id="PS01187">
    <property type="entry name" value="EGF_CA"/>
    <property type="match status" value="3"/>
</dbReference>
<dbReference type="PANTHER" id="PTHR24039">
    <property type="entry name" value="FIBRILLIN-RELATED"/>
    <property type="match status" value="1"/>
</dbReference>
<accession>L8GSC1</accession>
<dbReference type="InterPro" id="IPR000152">
    <property type="entry name" value="EGF-type_Asp/Asn_hydroxyl_site"/>
</dbReference>
<evidence type="ECO:0000313" key="9">
    <source>
        <dbReference type="EMBL" id="ELR15895.1"/>
    </source>
</evidence>
<evidence type="ECO:0000259" key="8">
    <source>
        <dbReference type="PROSITE" id="PS50026"/>
    </source>
</evidence>
<organism evidence="9 10">
    <name type="scientific">Acanthamoeba castellanii (strain ATCC 30010 / Neff)</name>
    <dbReference type="NCBI Taxonomy" id="1257118"/>
    <lineage>
        <taxon>Eukaryota</taxon>
        <taxon>Amoebozoa</taxon>
        <taxon>Discosea</taxon>
        <taxon>Longamoebia</taxon>
        <taxon>Centramoebida</taxon>
        <taxon>Acanthamoebidae</taxon>
        <taxon>Acanthamoeba</taxon>
    </lineage>
</organism>
<dbReference type="InterPro" id="IPR024731">
    <property type="entry name" value="NELL2-like_EGF"/>
</dbReference>
<keyword evidence="4" id="KW-1015">Disulfide bond</keyword>
<dbReference type="KEGG" id="acan:ACA1_188330"/>
<dbReference type="InterPro" id="IPR049883">
    <property type="entry name" value="NOTCH1_EGF-like"/>
</dbReference>
<dbReference type="STRING" id="1257118.L8GSC1"/>
<dbReference type="RefSeq" id="XP_004337908.1">
    <property type="nucleotide sequence ID" value="XM_004337860.1"/>
</dbReference>
<protein>
    <submittedName>
        <fullName evidence="9">Calcium binding egf domain containing protein</fullName>
    </submittedName>
</protein>
<dbReference type="OrthoDB" id="19519at2759"/>
<dbReference type="InterPro" id="IPR000742">
    <property type="entry name" value="EGF"/>
</dbReference>
<dbReference type="InterPro" id="IPR001881">
    <property type="entry name" value="EGF-like_Ca-bd_dom"/>
</dbReference>
<sequence length="827" mass="92835">MRSFFLFAAFALLALLLSATPIAGLDEEELVAPEVEVKTVSPLSVDTGCINETHSCHEKARCVIGLTGYECQCLKGYAGDGYSICADIDECDPSHRKCHPLAVCTNFEGGFECACPEGYQGDGVAECVLGDRGTFRPRPIDVSPPEPIKAPGLYLELRGGESISIDQKQATSYKDPGWSVFKAGGALAEAEVWYELPQDLNTGRVGTYEIEYQATDKEGNVAEKRYRKVEVTDIDECALGEHACSENAECINTIGGYECVCKEGFAGDGFKCHDVDECKLGTHNCHEKANCTNTVGSYICTCQDGYEGDGFTCVDIDECARNTAQCDEHATCINLEGSYDCECEKGYKGDGWHCEAIDSCEEGTHDCDEHAVCTKTNDTPEGYRCKCKRGFVGDGRICEDINECLDPDLYNCPAHSHCVNTVGSYRCECDEGFEKADDDYTCRDIDECLLEIHECSPHAICTNTMGSYECTCKPGYEGNGRVCAPLQPPLDIQLEGDNPLVLNKCETYNEEGFTLTNKEKNLRVTTTIPSALTAPFIQDLGNFTVTYTVYDGRERLGAMERLVVVNAINPCELPVGHRCRHKCHPYAQCVFLGGSDYDCECREGFDKVIDPITGEVYCKDNQPPVIFLQGQNPTILRACRVCQWYDPGESYSEEKHGGFFAYDNLPDGRQVDLTSRVRITNESLGANEWALYYNVEDAAGNQAETKTRIVRKEVEDVFEKIARMEQFLESRFEDFQPAFTTYNALYSYGRWFLQVIFFLFGFIVLWVLVPRLLGLGRVLLFNPNPTFPEFQYAYDFYYTLTRPWWNQQEREKQTMVMWQKRKYDKHQ</sequence>
<dbReference type="FunFam" id="2.10.25.10:FF:000049">
    <property type="entry name" value="Fibrillin 2"/>
    <property type="match status" value="1"/>
</dbReference>
<dbReference type="InterPro" id="IPR018097">
    <property type="entry name" value="EGF_Ca-bd_CS"/>
</dbReference>
<feature type="signal peptide" evidence="7">
    <location>
        <begin position="1"/>
        <end position="24"/>
    </location>
</feature>
<proteinExistence type="predicted"/>
<evidence type="ECO:0000256" key="6">
    <source>
        <dbReference type="SAM" id="Phobius"/>
    </source>
</evidence>
<dbReference type="Pfam" id="PF16403">
    <property type="entry name" value="Bact_surface_Ig-like"/>
    <property type="match status" value="1"/>
</dbReference>
<evidence type="ECO:0000256" key="5">
    <source>
        <dbReference type="PROSITE-ProRule" id="PRU00076"/>
    </source>
</evidence>
<gene>
    <name evidence="9" type="ORF">ACA1_188330</name>
</gene>
<feature type="domain" description="EGF-like" evidence="8">
    <location>
        <begin position="274"/>
        <end position="312"/>
    </location>
</feature>
<keyword evidence="10" id="KW-1185">Reference proteome</keyword>
<dbReference type="OMA" id="DRNCETD"/>
<feature type="domain" description="EGF-like" evidence="8">
    <location>
        <begin position="45"/>
        <end position="86"/>
    </location>
</feature>
<keyword evidence="2 7" id="KW-0732">Signal</keyword>
<feature type="domain" description="EGF-like" evidence="8">
    <location>
        <begin position="356"/>
        <end position="399"/>
    </location>
</feature>
<keyword evidence="3" id="KW-0677">Repeat</keyword>
<name>L8GSC1_ACACF</name>
<dbReference type="Gene3D" id="2.10.25.10">
    <property type="entry name" value="Laminin"/>
    <property type="match status" value="8"/>
</dbReference>
<evidence type="ECO:0000256" key="4">
    <source>
        <dbReference type="ARBA" id="ARBA00023157"/>
    </source>
</evidence>
<dbReference type="SMART" id="SM00179">
    <property type="entry name" value="EGF_CA"/>
    <property type="match status" value="7"/>
</dbReference>
<dbReference type="InterPro" id="IPR032179">
    <property type="entry name" value="Cry22Aa_Ig-like"/>
</dbReference>
<dbReference type="InterPro" id="IPR009030">
    <property type="entry name" value="Growth_fac_rcpt_cys_sf"/>
</dbReference>
<feature type="transmembrane region" description="Helical" evidence="6">
    <location>
        <begin position="751"/>
        <end position="769"/>
    </location>
</feature>
<feature type="domain" description="EGF-like" evidence="8">
    <location>
        <begin position="400"/>
        <end position="439"/>
    </location>
</feature>
<dbReference type="SUPFAM" id="SSF57184">
    <property type="entry name" value="Growth factor receptor domain"/>
    <property type="match status" value="3"/>
</dbReference>
<dbReference type="PROSITE" id="PS50026">
    <property type="entry name" value="EGF_3"/>
    <property type="match status" value="8"/>
</dbReference>
<dbReference type="Pfam" id="PF12947">
    <property type="entry name" value="EGF_3"/>
    <property type="match status" value="5"/>
</dbReference>
<feature type="domain" description="EGF-like" evidence="8">
    <location>
        <begin position="233"/>
        <end position="273"/>
    </location>
</feature>
<evidence type="ECO:0000256" key="7">
    <source>
        <dbReference type="SAM" id="SignalP"/>
    </source>
</evidence>
<dbReference type="FunFam" id="2.10.25.10:FF:000038">
    <property type="entry name" value="Fibrillin 2"/>
    <property type="match status" value="5"/>
</dbReference>
<evidence type="ECO:0000313" key="10">
    <source>
        <dbReference type="Proteomes" id="UP000011083"/>
    </source>
</evidence>
<keyword evidence="6" id="KW-0472">Membrane</keyword>
<dbReference type="PROSITE" id="PS00010">
    <property type="entry name" value="ASX_HYDROXYL"/>
    <property type="match status" value="6"/>
</dbReference>
<dbReference type="VEuPathDB" id="AmoebaDB:ACA1_188330"/>
<dbReference type="Gene3D" id="2.60.40.10">
    <property type="entry name" value="Immunoglobulins"/>
    <property type="match status" value="1"/>
</dbReference>
<reference evidence="9 10" key="1">
    <citation type="journal article" date="2013" name="Genome Biol.">
        <title>Genome of Acanthamoeba castellanii highlights extensive lateral gene transfer and early evolution of tyrosine kinase signaling.</title>
        <authorList>
            <person name="Clarke M."/>
            <person name="Lohan A.J."/>
            <person name="Liu B."/>
            <person name="Lagkouvardos I."/>
            <person name="Roy S."/>
            <person name="Zafar N."/>
            <person name="Bertelli C."/>
            <person name="Schilde C."/>
            <person name="Kianianmomeni A."/>
            <person name="Burglin T.R."/>
            <person name="Frech C."/>
            <person name="Turcotte B."/>
            <person name="Kopec K.O."/>
            <person name="Synnott J.M."/>
            <person name="Choo C."/>
            <person name="Paponov I."/>
            <person name="Finkler A."/>
            <person name="Soon Heng Tan C."/>
            <person name="Hutchins A.P."/>
            <person name="Weinmeier T."/>
            <person name="Rattei T."/>
            <person name="Chu J.S."/>
            <person name="Gimenez G."/>
            <person name="Irimia M."/>
            <person name="Rigden D.J."/>
            <person name="Fitzpatrick D.A."/>
            <person name="Lorenzo-Morales J."/>
            <person name="Bateman A."/>
            <person name="Chiu C.H."/>
            <person name="Tang P."/>
            <person name="Hegemann P."/>
            <person name="Fromm H."/>
            <person name="Raoult D."/>
            <person name="Greub G."/>
            <person name="Miranda-Saavedra D."/>
            <person name="Chen N."/>
            <person name="Nash P."/>
            <person name="Ginger M.L."/>
            <person name="Horn M."/>
            <person name="Schaap P."/>
            <person name="Caler L."/>
            <person name="Loftus B."/>
        </authorList>
    </citation>
    <scope>NUCLEOTIDE SEQUENCE [LARGE SCALE GENOMIC DNA]</scope>
    <source>
        <strain evidence="9 10">Neff</strain>
    </source>
</reference>
<evidence type="ECO:0000256" key="1">
    <source>
        <dbReference type="ARBA" id="ARBA00022536"/>
    </source>
</evidence>
<feature type="domain" description="EGF-like" evidence="8">
    <location>
        <begin position="444"/>
        <end position="484"/>
    </location>
</feature>
<evidence type="ECO:0000256" key="3">
    <source>
        <dbReference type="ARBA" id="ARBA00022737"/>
    </source>
</evidence>